<evidence type="ECO:0000313" key="6">
    <source>
        <dbReference type="EMBL" id="JAG65233.1"/>
    </source>
</evidence>
<dbReference type="Gene3D" id="1.20.5.190">
    <property type="match status" value="1"/>
</dbReference>
<dbReference type="Pfam" id="PF00651">
    <property type="entry name" value="BTB"/>
    <property type="match status" value="1"/>
</dbReference>
<dbReference type="Pfam" id="PF24681">
    <property type="entry name" value="Kelch_KLHDC2_KLHL20_DRC7"/>
    <property type="match status" value="1"/>
</dbReference>
<dbReference type="Gene3D" id="2.120.10.80">
    <property type="entry name" value="Kelch-type beta propeller"/>
    <property type="match status" value="2"/>
</dbReference>
<feature type="compositionally biased region" description="Basic and acidic residues" evidence="3">
    <location>
        <begin position="19"/>
        <end position="39"/>
    </location>
</feature>
<evidence type="ECO:0000256" key="3">
    <source>
        <dbReference type="SAM" id="MobiDB-lite"/>
    </source>
</evidence>
<feature type="compositionally biased region" description="Polar residues" evidence="3">
    <location>
        <begin position="483"/>
        <end position="500"/>
    </location>
</feature>
<feature type="region of interest" description="Disordered" evidence="3">
    <location>
        <begin position="668"/>
        <end position="690"/>
    </location>
</feature>
<evidence type="ECO:0000256" key="1">
    <source>
        <dbReference type="ARBA" id="ARBA00022441"/>
    </source>
</evidence>
<dbReference type="InterPro" id="IPR015915">
    <property type="entry name" value="Kelch-typ_b-propeller"/>
</dbReference>
<evidence type="ECO:0000256" key="2">
    <source>
        <dbReference type="ARBA" id="ARBA00022737"/>
    </source>
</evidence>
<keyword evidence="2" id="KW-0677">Repeat</keyword>
<accession>A0A0A9XFE2</accession>
<dbReference type="EMBL" id="GBHO01024157">
    <property type="protein sequence ID" value="JAG19447.1"/>
    <property type="molecule type" value="Transcribed_RNA"/>
</dbReference>
<dbReference type="PROSITE" id="PS50096">
    <property type="entry name" value="IQ"/>
    <property type="match status" value="1"/>
</dbReference>
<dbReference type="InterPro" id="IPR006652">
    <property type="entry name" value="Kelch_1"/>
</dbReference>
<feature type="region of interest" description="Disordered" evidence="3">
    <location>
        <begin position="1"/>
        <end position="39"/>
    </location>
</feature>
<reference evidence="5" key="1">
    <citation type="journal article" date="2014" name="PLoS ONE">
        <title>Transcriptome-Based Identification of ABC Transporters in the Western Tarnished Plant Bug Lygus hesperus.</title>
        <authorList>
            <person name="Hull J.J."/>
            <person name="Chaney K."/>
            <person name="Geib S.M."/>
            <person name="Fabrick J.A."/>
            <person name="Brent C.S."/>
            <person name="Walsh D."/>
            <person name="Lavine L.C."/>
        </authorList>
    </citation>
    <scope>NUCLEOTIDE SEQUENCE</scope>
</reference>
<dbReference type="InterPro" id="IPR011333">
    <property type="entry name" value="SKP1/BTB/POZ_sf"/>
</dbReference>
<dbReference type="PANTHER" id="PTHR22667">
    <property type="entry name" value="AT01380P-RELATED"/>
    <property type="match status" value="1"/>
</dbReference>
<keyword evidence="1" id="KW-0880">Kelch repeat</keyword>
<protein>
    <submittedName>
        <fullName evidence="5">Alpha-scruin</fullName>
    </submittedName>
</protein>
<dbReference type="SMART" id="SM00612">
    <property type="entry name" value="Kelch"/>
    <property type="match status" value="4"/>
</dbReference>
<dbReference type="PANTHER" id="PTHR22667:SF0">
    <property type="entry name" value="AT01380P-RELATED"/>
    <property type="match status" value="1"/>
</dbReference>
<evidence type="ECO:0000259" key="4">
    <source>
        <dbReference type="PROSITE" id="PS50097"/>
    </source>
</evidence>
<feature type="domain" description="BTB" evidence="4">
    <location>
        <begin position="184"/>
        <end position="235"/>
    </location>
</feature>
<dbReference type="Pfam" id="PF00612">
    <property type="entry name" value="IQ"/>
    <property type="match status" value="1"/>
</dbReference>
<organism evidence="5">
    <name type="scientific">Lygus hesperus</name>
    <name type="common">Western plant bug</name>
    <dbReference type="NCBI Taxonomy" id="30085"/>
    <lineage>
        <taxon>Eukaryota</taxon>
        <taxon>Metazoa</taxon>
        <taxon>Ecdysozoa</taxon>
        <taxon>Arthropoda</taxon>
        <taxon>Hexapoda</taxon>
        <taxon>Insecta</taxon>
        <taxon>Pterygota</taxon>
        <taxon>Neoptera</taxon>
        <taxon>Paraneoptera</taxon>
        <taxon>Hemiptera</taxon>
        <taxon>Heteroptera</taxon>
        <taxon>Panheteroptera</taxon>
        <taxon>Cimicomorpha</taxon>
        <taxon>Miridae</taxon>
        <taxon>Mirini</taxon>
        <taxon>Lygus</taxon>
    </lineage>
</organism>
<dbReference type="SMART" id="SM00225">
    <property type="entry name" value="BTB"/>
    <property type="match status" value="1"/>
</dbReference>
<dbReference type="AlphaFoldDB" id="A0A0A9XFE2"/>
<feature type="compositionally biased region" description="Basic residues" evidence="3">
    <location>
        <begin position="668"/>
        <end position="679"/>
    </location>
</feature>
<dbReference type="Gene3D" id="1.25.40.420">
    <property type="match status" value="1"/>
</dbReference>
<dbReference type="Pfam" id="PF07707">
    <property type="entry name" value="BACK"/>
    <property type="match status" value="1"/>
</dbReference>
<reference evidence="5" key="2">
    <citation type="submission" date="2014-07" db="EMBL/GenBank/DDBJ databases">
        <authorList>
            <person name="Hull J."/>
        </authorList>
    </citation>
    <scope>NUCLEOTIDE SEQUENCE</scope>
</reference>
<dbReference type="InterPro" id="IPR011705">
    <property type="entry name" value="BACK"/>
</dbReference>
<reference evidence="6" key="3">
    <citation type="submission" date="2014-09" db="EMBL/GenBank/DDBJ databases">
        <authorList>
            <person name="Magalhaes I.L.F."/>
            <person name="Oliveira U."/>
            <person name="Santos F.R."/>
            <person name="Vidigal T.H.D.A."/>
            <person name="Brescovit A.D."/>
            <person name="Santos A.J."/>
        </authorList>
    </citation>
    <scope>NUCLEOTIDE SEQUENCE</scope>
</reference>
<dbReference type="SMART" id="SM00015">
    <property type="entry name" value="IQ"/>
    <property type="match status" value="1"/>
</dbReference>
<dbReference type="CDD" id="cd18186">
    <property type="entry name" value="BTB_POZ_ZBTB_KLHL-like"/>
    <property type="match status" value="1"/>
</dbReference>
<feature type="region of interest" description="Disordered" evidence="3">
    <location>
        <begin position="481"/>
        <end position="502"/>
    </location>
</feature>
<dbReference type="PROSITE" id="PS50097">
    <property type="entry name" value="BTB"/>
    <property type="match status" value="1"/>
</dbReference>
<sequence>MMKASDMKTLKTASSKQVGDYHNDSKLCQRVKSPDSKSRDICNLDGDLTDLSSSSKLSNHNYYLNPKRCLSRKSTKFSKSRKRSTMSILKEGRFEFHCGDYFRFPPSHRVPSGMKVFPDEKTVHFQVPMNHPRSSLEELKDGSCPSLESMGIFKDELDVKGVCTPQKKSIHDALYQRVAYFVNPDISVIIDSYEFKCHKIVLQCYSEYFEQLKNETEVNVEGVSKGAFIAIYNWMLAPDYEGLRFIQKNNILQVLIASKILVVKELENQCLAFIDSKEAFSEENAYLLFIDASRNYQTEIMELMVPRIQIFFLVLVSSHEYNVLEVDDLCTILQSNYIVVHCELEVFMSGVKWLMYNWEERSKYLAAVMKCIRFGLMTPAQLVDIRKNPNSPEFIEITNDKTVQLLIEDGLAYSVERGLTGTTDHHAQRCELLKLKIPEPRNWANKRKDYKSYGEFLNYLYEISKDPQSFYSEVKKDNPKAEMNSSANGTFNTSSSSDESYGSKINRLNQNVIKASSKKPSLSDILCKEKCKQSTKNLTVTDGSDQKRGKSKFYEDKISTERCAQTDKATLKNRDTFHETLTQEKWVLKPTESSKRMSLRERAAIVIQATYRGHAVRKRLHNRMKLDSKDSKSSRRLTFDQMFLQGKNIYNSHHDATTDEEPPLMLKRGRRKSKSKITFKRSSSTDSNESIISVKEGPGIRRMSQPYHHTKSLILIGGINPTSKHPSGHEACQVYRFSLESNSWDKIDTMPSPRYYHGSALLKGRIYIVGGCNPENEDNNMPSLCMENCSYEPISCSWSKEPELKTPRRSFGLVTFCNHLYAIGGQDRNDTNVSTVERFDPIRRIWEEVAPLPEPIIGAAICVYRNLIWVAGGMSGSTSNVNVSKAVWCYDPRQDVWSKKPCLRFGRAFASLATYDDYLFLVGGITSENGGIVSNDHIDVWDGEIGVWKLKGNIDLPRHGHSVAFIGSLMMLMGGVSTTNVKGLNQVDSLCMVTGSRSKQIAPLPSPVVGHSCVLLPPMNEV</sequence>
<dbReference type="SUPFAM" id="SSF54695">
    <property type="entry name" value="POZ domain"/>
    <property type="match status" value="1"/>
</dbReference>
<dbReference type="CDD" id="cd23767">
    <property type="entry name" value="IQCD"/>
    <property type="match status" value="1"/>
</dbReference>
<evidence type="ECO:0000313" key="5">
    <source>
        <dbReference type="EMBL" id="JAG19447.1"/>
    </source>
</evidence>
<dbReference type="EMBL" id="GBRD01000588">
    <property type="protein sequence ID" value="JAG65233.1"/>
    <property type="molecule type" value="Transcribed_RNA"/>
</dbReference>
<proteinExistence type="predicted"/>
<dbReference type="InterPro" id="IPR000048">
    <property type="entry name" value="IQ_motif_EF-hand-BS"/>
</dbReference>
<dbReference type="SMART" id="SM00875">
    <property type="entry name" value="BACK"/>
    <property type="match status" value="1"/>
</dbReference>
<name>A0A0A9XFE2_LYGHE</name>
<dbReference type="Gene3D" id="3.30.710.10">
    <property type="entry name" value="Potassium Channel Kv1.1, Chain A"/>
    <property type="match status" value="1"/>
</dbReference>
<gene>
    <name evidence="5" type="primary">SCRA_1</name>
    <name evidence="5" type="ORF">CM83_25882</name>
</gene>
<dbReference type="InterPro" id="IPR000210">
    <property type="entry name" value="BTB/POZ_dom"/>
</dbReference>
<dbReference type="SUPFAM" id="SSF117281">
    <property type="entry name" value="Kelch motif"/>
    <property type="match status" value="1"/>
</dbReference>
<dbReference type="GO" id="GO:0003779">
    <property type="term" value="F:actin binding"/>
    <property type="evidence" value="ECO:0007669"/>
    <property type="project" value="UniProtKB-KW"/>
</dbReference>